<name>A0A8J5I973_9STRA</name>
<proteinExistence type="predicted"/>
<evidence type="ECO:0000313" key="2">
    <source>
        <dbReference type="Proteomes" id="UP000709295"/>
    </source>
</evidence>
<dbReference type="EMBL" id="JAENGY010001852">
    <property type="protein sequence ID" value="KAG6946610.1"/>
    <property type="molecule type" value="Genomic_DNA"/>
</dbReference>
<dbReference type="AlphaFoldDB" id="A0A8J5I973"/>
<evidence type="ECO:0000313" key="1">
    <source>
        <dbReference type="EMBL" id="KAG6946610.1"/>
    </source>
</evidence>
<accession>A0A8J5I973</accession>
<comment type="caution">
    <text evidence="1">The sequence shown here is derived from an EMBL/GenBank/DDBJ whole genome shotgun (WGS) entry which is preliminary data.</text>
</comment>
<protein>
    <submittedName>
        <fullName evidence="1">Uncharacterized protein</fullName>
    </submittedName>
</protein>
<dbReference type="Proteomes" id="UP000709295">
    <property type="component" value="Unassembled WGS sequence"/>
</dbReference>
<organism evidence="1 2">
    <name type="scientific">Phytophthora aleatoria</name>
    <dbReference type="NCBI Taxonomy" id="2496075"/>
    <lineage>
        <taxon>Eukaryota</taxon>
        <taxon>Sar</taxon>
        <taxon>Stramenopiles</taxon>
        <taxon>Oomycota</taxon>
        <taxon>Peronosporomycetes</taxon>
        <taxon>Peronosporales</taxon>
        <taxon>Peronosporaceae</taxon>
        <taxon>Phytophthora</taxon>
    </lineage>
</organism>
<reference evidence="1" key="1">
    <citation type="submission" date="2021-01" db="EMBL/GenBank/DDBJ databases">
        <title>Phytophthora aleatoria, a newly-described species from Pinus radiata is distinct from Phytophthora cactorum isolates based on comparative genomics.</title>
        <authorList>
            <person name="Mcdougal R."/>
            <person name="Panda P."/>
            <person name="Williams N."/>
            <person name="Studholme D.J."/>
        </authorList>
    </citation>
    <scope>NUCLEOTIDE SEQUENCE</scope>
    <source>
        <strain evidence="1">NZFS 4037</strain>
    </source>
</reference>
<gene>
    <name evidence="1" type="ORF">JG688_00015966</name>
</gene>
<keyword evidence="2" id="KW-1185">Reference proteome</keyword>
<sequence length="62" mass="6943">MVDLVNLEDLVDPGVRPYLKERRSPILVAILVVASLLEVTVTRTSPYKLPSVCCRTSRTLFV</sequence>